<dbReference type="KEGG" id="hsc:HVS_06565"/>
<dbReference type="AlphaFoldDB" id="A0A2K9E1H3"/>
<accession>A0A2K9E1H3</accession>
<dbReference type="EMBL" id="CP025197">
    <property type="protein sequence ID" value="AUG57239.1"/>
    <property type="molecule type" value="Genomic_DNA"/>
</dbReference>
<sequence length="33" mass="3444">MKRNHVKLVAAVTAFILMASSIAAAVVSIFAGR</sequence>
<proteinExistence type="predicted"/>
<reference evidence="1 2" key="1">
    <citation type="submission" date="2017-12" db="EMBL/GenBank/DDBJ databases">
        <title>Complete genome sequence of Herbivorax saccincola GGR1, a novel Cellulosome-producing hydrolytic bacterium in a thermophilic biogas plant, established by Illumina and Nanopore MinION sequencing.</title>
        <authorList>
            <person name="Pechtl A."/>
            <person name="Ruckert C."/>
            <person name="Koeck D.E."/>
            <person name="Maus I."/>
            <person name="Winkler A."/>
            <person name="Kalinowski J."/>
            <person name="Puhler A."/>
            <person name="Schwarz W.W."/>
            <person name="Zverlov V.V."/>
            <person name="Schluter A."/>
            <person name="Liebl W."/>
        </authorList>
    </citation>
    <scope>NUCLEOTIDE SEQUENCE [LARGE SCALE GENOMIC DNA]</scope>
    <source>
        <strain evidence="2">SR1</strain>
    </source>
</reference>
<protein>
    <submittedName>
        <fullName evidence="1">Uncharacterized protein</fullName>
    </submittedName>
</protein>
<organism evidence="1 2">
    <name type="scientific">Acetivibrio saccincola</name>
    <dbReference type="NCBI Taxonomy" id="1677857"/>
    <lineage>
        <taxon>Bacteria</taxon>
        <taxon>Bacillati</taxon>
        <taxon>Bacillota</taxon>
        <taxon>Clostridia</taxon>
        <taxon>Eubacteriales</taxon>
        <taxon>Oscillospiraceae</taxon>
        <taxon>Acetivibrio</taxon>
    </lineage>
</organism>
<evidence type="ECO:0000313" key="2">
    <source>
        <dbReference type="Proteomes" id="UP000233534"/>
    </source>
</evidence>
<name>A0A2K9E1H3_9FIRM</name>
<dbReference type="Proteomes" id="UP000233534">
    <property type="component" value="Chromosome"/>
</dbReference>
<evidence type="ECO:0000313" key="1">
    <source>
        <dbReference type="EMBL" id="AUG57239.1"/>
    </source>
</evidence>
<gene>
    <name evidence="1" type="ORF">HVS_06565</name>
</gene>
<keyword evidence="2" id="KW-1185">Reference proteome</keyword>